<evidence type="ECO:0000256" key="5">
    <source>
        <dbReference type="PROSITE-ProRule" id="PRU10137"/>
    </source>
</evidence>
<evidence type="ECO:0000256" key="4">
    <source>
        <dbReference type="PIRSR" id="PIRSR606118-50"/>
    </source>
</evidence>
<dbReference type="InterPro" id="IPR036162">
    <property type="entry name" value="Resolvase-like_N_sf"/>
</dbReference>
<gene>
    <name evidence="8" type="primary">hin</name>
    <name evidence="8" type="ORF">CLHOM_25230</name>
</gene>
<dbReference type="AlphaFoldDB" id="A0A0L6Z887"/>
<dbReference type="GO" id="GO:0015074">
    <property type="term" value="P:DNA integration"/>
    <property type="evidence" value="ECO:0007669"/>
    <property type="project" value="UniProtKB-KW"/>
</dbReference>
<dbReference type="PROSITE" id="PS51737">
    <property type="entry name" value="RECOMBINASE_DNA_BIND"/>
    <property type="match status" value="1"/>
</dbReference>
<feature type="domain" description="Recombinase" evidence="7">
    <location>
        <begin position="158"/>
        <end position="285"/>
    </location>
</feature>
<comment type="caution">
    <text evidence="8">The sequence shown here is derived from an EMBL/GenBank/DDBJ whole genome shotgun (WGS) entry which is preliminary data.</text>
</comment>
<organism evidence="8 9">
    <name type="scientific">Clostridium homopropionicum DSM 5847</name>
    <dbReference type="NCBI Taxonomy" id="1121318"/>
    <lineage>
        <taxon>Bacteria</taxon>
        <taxon>Bacillati</taxon>
        <taxon>Bacillota</taxon>
        <taxon>Clostridia</taxon>
        <taxon>Eubacteriales</taxon>
        <taxon>Clostridiaceae</taxon>
        <taxon>Clostridium</taxon>
    </lineage>
</organism>
<feature type="domain" description="Resolvase/invertase-type recombinase catalytic" evidence="6">
    <location>
        <begin position="3"/>
        <end position="151"/>
    </location>
</feature>
<dbReference type="InterPro" id="IPR006118">
    <property type="entry name" value="Recombinase_CS"/>
</dbReference>
<keyword evidence="3" id="KW-0233">DNA recombination</keyword>
<dbReference type="EMBL" id="LHUR01000029">
    <property type="protein sequence ID" value="KOA19028.1"/>
    <property type="molecule type" value="Genomic_DNA"/>
</dbReference>
<evidence type="ECO:0000256" key="2">
    <source>
        <dbReference type="ARBA" id="ARBA00023125"/>
    </source>
</evidence>
<name>A0A0L6Z887_9CLOT</name>
<dbReference type="GO" id="GO:0000150">
    <property type="term" value="F:DNA strand exchange activity"/>
    <property type="evidence" value="ECO:0007669"/>
    <property type="project" value="InterPro"/>
</dbReference>
<feature type="active site" description="O-(5'-phospho-DNA)-serine intermediate" evidence="4 5">
    <location>
        <position position="11"/>
    </location>
</feature>
<dbReference type="PATRIC" id="fig|1121318.3.peg.2541"/>
<dbReference type="PANTHER" id="PTHR30461:SF23">
    <property type="entry name" value="DNA RECOMBINASE-RELATED"/>
    <property type="match status" value="1"/>
</dbReference>
<evidence type="ECO:0000259" key="6">
    <source>
        <dbReference type="PROSITE" id="PS51736"/>
    </source>
</evidence>
<reference evidence="9" key="1">
    <citation type="submission" date="2015-08" db="EMBL/GenBank/DDBJ databases">
        <title>Genome sequence of the strict anaerobe Clostridium homopropionicum LuHBu1 (DSM 5847T).</title>
        <authorList>
            <person name="Poehlein A."/>
            <person name="Beck M."/>
            <person name="Schiel-Bengelsdorf B."/>
            <person name="Bengelsdorf F.R."/>
            <person name="Daniel R."/>
            <person name="Duerre P."/>
        </authorList>
    </citation>
    <scope>NUCLEOTIDE SEQUENCE [LARGE SCALE GENOMIC DNA]</scope>
    <source>
        <strain evidence="9">DSM 5847</strain>
    </source>
</reference>
<dbReference type="InterPro" id="IPR025827">
    <property type="entry name" value="Zn_ribbon_recom_dom"/>
</dbReference>
<keyword evidence="9" id="KW-1185">Reference proteome</keyword>
<evidence type="ECO:0000259" key="7">
    <source>
        <dbReference type="PROSITE" id="PS51737"/>
    </source>
</evidence>
<dbReference type="InterPro" id="IPR011109">
    <property type="entry name" value="DNA_bind_recombinase_dom"/>
</dbReference>
<keyword evidence="2" id="KW-0238">DNA-binding</keyword>
<sequence>MKRAVIYARVSTAEQAEEGYSIDAQIDTVKNKCVQEGREIICDYIDRGISGKSISKRLQLQKLLEDAKQNKFDEVWVWKTNRLARNHLDLLKIVDHLNKYNIGFKSCSESFDTSTPTGKLLMNVLASIGEFERETIVENVKMGMKQRARTGKWNGGLVLGYKSVQSEDDENKTELIIVEEEAATIRLIFQLYSEGKGLKSISNYMNSHGYRSKKGNLFSIITIKEILMNPLYTGTIRYNLRENWNEKRRRGINKNPIIVDGQHDAIISKELWDKVQEIYSQKSQKPQRVFAGSYPLSGILKCPVCGSSMVAGRSKKKNKNGTCKIHRYYYCGAWRNKGLSACNPNAIRADEIEQQVFNRLRKVLSDERILIDVVKRMNEKRQNTIKPLEHKLNQIDKSLSDLENRKNRVFELFEESIIDKQTLSNRLSKTSDEMSDLILNREEILDKLKSHTSEKIEFKVVKHLMHTFNGLLENSDFDKKKTLLHLVINKIIVKDRKNVQSIILQFNNAVQKTIMGIGKDEPSDDDSSFFSFSLEI</sequence>
<dbReference type="CDD" id="cd03768">
    <property type="entry name" value="SR_ResInv"/>
    <property type="match status" value="1"/>
</dbReference>
<dbReference type="GO" id="GO:0003677">
    <property type="term" value="F:DNA binding"/>
    <property type="evidence" value="ECO:0007669"/>
    <property type="project" value="UniProtKB-KW"/>
</dbReference>
<protein>
    <submittedName>
        <fullName evidence="8">DNA-invertase hin</fullName>
    </submittedName>
</protein>
<dbReference type="InterPro" id="IPR038109">
    <property type="entry name" value="DNA_bind_recomb_sf"/>
</dbReference>
<proteinExistence type="predicted"/>
<dbReference type="SUPFAM" id="SSF53041">
    <property type="entry name" value="Resolvase-like"/>
    <property type="match status" value="1"/>
</dbReference>
<dbReference type="SMART" id="SM00857">
    <property type="entry name" value="Resolvase"/>
    <property type="match status" value="1"/>
</dbReference>
<dbReference type="Gene3D" id="3.40.50.1390">
    <property type="entry name" value="Resolvase, N-terminal catalytic domain"/>
    <property type="match status" value="1"/>
</dbReference>
<evidence type="ECO:0000313" key="8">
    <source>
        <dbReference type="EMBL" id="KOA19028.1"/>
    </source>
</evidence>
<dbReference type="Proteomes" id="UP000037043">
    <property type="component" value="Unassembled WGS sequence"/>
</dbReference>
<dbReference type="Pfam" id="PF13408">
    <property type="entry name" value="Zn_ribbon_recom"/>
    <property type="match status" value="1"/>
</dbReference>
<accession>A0A0L6Z887</accession>
<dbReference type="RefSeq" id="WP_052222025.1">
    <property type="nucleotide sequence ID" value="NZ_LHUR01000029.1"/>
</dbReference>
<dbReference type="Pfam" id="PF00239">
    <property type="entry name" value="Resolvase"/>
    <property type="match status" value="1"/>
</dbReference>
<dbReference type="Pfam" id="PF07508">
    <property type="entry name" value="Recombinase"/>
    <property type="match status" value="1"/>
</dbReference>
<dbReference type="InterPro" id="IPR006119">
    <property type="entry name" value="Resolv_N"/>
</dbReference>
<dbReference type="STRING" id="36844.SAMN04488501_1234"/>
<evidence type="ECO:0000313" key="9">
    <source>
        <dbReference type="Proteomes" id="UP000037043"/>
    </source>
</evidence>
<dbReference type="Gene3D" id="3.90.1750.20">
    <property type="entry name" value="Putative Large Serine Recombinase, Chain B, Domain 2"/>
    <property type="match status" value="1"/>
</dbReference>
<evidence type="ECO:0000256" key="1">
    <source>
        <dbReference type="ARBA" id="ARBA00022908"/>
    </source>
</evidence>
<keyword evidence="1" id="KW-0229">DNA integration</keyword>
<dbReference type="PANTHER" id="PTHR30461">
    <property type="entry name" value="DNA-INVERTASE FROM LAMBDOID PROPHAGE"/>
    <property type="match status" value="1"/>
</dbReference>
<dbReference type="PROSITE" id="PS51736">
    <property type="entry name" value="RECOMBINASES_3"/>
    <property type="match status" value="1"/>
</dbReference>
<dbReference type="PROSITE" id="PS00397">
    <property type="entry name" value="RECOMBINASES_1"/>
    <property type="match status" value="1"/>
</dbReference>
<evidence type="ECO:0000256" key="3">
    <source>
        <dbReference type="ARBA" id="ARBA00023172"/>
    </source>
</evidence>
<dbReference type="InterPro" id="IPR050639">
    <property type="entry name" value="SSR_resolvase"/>
</dbReference>